<evidence type="ECO:0000259" key="2">
    <source>
        <dbReference type="Pfam" id="PF13439"/>
    </source>
</evidence>
<reference evidence="3 4" key="1">
    <citation type="submission" date="2019-12" db="EMBL/GenBank/DDBJ databases">
        <title>Comparative genomics gives insights into the taxonomy of the Azoarcus-Aromatoleum group and reveals separate origins of nif in the plant-associated Azoarcus and non-plant-associated Aromatoleum sub-groups.</title>
        <authorList>
            <person name="Lafos M."/>
            <person name="Maluk M."/>
            <person name="Batista M."/>
            <person name="Junghare M."/>
            <person name="Carmona M."/>
            <person name="Faoro H."/>
            <person name="Cruz L.M."/>
            <person name="Battistoni F."/>
            <person name="De Souza E."/>
            <person name="Pedrosa F."/>
            <person name="Chen W.-M."/>
            <person name="Poole P.S."/>
            <person name="Dixon R.A."/>
            <person name="James E.K."/>
        </authorList>
    </citation>
    <scope>NUCLEOTIDE SEQUENCE [LARGE SCALE GENOMIC DNA]</scope>
    <source>
        <strain evidence="3 4">ToN1</strain>
    </source>
</reference>
<dbReference type="Pfam" id="PF13439">
    <property type="entry name" value="Glyco_transf_4"/>
    <property type="match status" value="1"/>
</dbReference>
<sequence length="380" mass="42044">MQPLAERRILQFCHCHYGPFGDVARQYAVLFKDSPYKVTTVYLTDPPSDEVTALSASDEVIYFDYDGADVRGLKLDAMHRLRGIIARREFALILAHRFKPIHISCWATGLPVIGVHHAFGDYERLTHKLFARWFGKRLGLLGVSDAIRDDIRRGVPSWAPDRIETLHNRIDVDAVRADVLPRDAARELLGLPCDAFVVGNVGRLHPDKDQATLLRGFARALPEMPGDALLAILGKGRLEGDLRRLAAELGIAARVRFLGQVPNARRAFSAFDLFALSSDHEPFGMVLLEAMAARVPVVATDCGGAPEVVGDAGELFPLGDAAALAGLIVKAARRPAAERELFVERGIARLFKHFSDEAARRRFFTLPMVRAVLGEAEWLR</sequence>
<evidence type="ECO:0000313" key="4">
    <source>
        <dbReference type="Proteomes" id="UP000652074"/>
    </source>
</evidence>
<name>A0ABX1MK80_9RHOO</name>
<protein>
    <submittedName>
        <fullName evidence="3">Glycosyltransferase</fullName>
    </submittedName>
</protein>
<gene>
    <name evidence="3" type="ORF">GPA26_07730</name>
</gene>
<dbReference type="Pfam" id="PF00534">
    <property type="entry name" value="Glycos_transf_1"/>
    <property type="match status" value="1"/>
</dbReference>
<keyword evidence="4" id="KW-1185">Reference proteome</keyword>
<dbReference type="InterPro" id="IPR028098">
    <property type="entry name" value="Glyco_trans_4-like_N"/>
</dbReference>
<dbReference type="SUPFAM" id="SSF53756">
    <property type="entry name" value="UDP-Glycosyltransferase/glycogen phosphorylase"/>
    <property type="match status" value="1"/>
</dbReference>
<comment type="caution">
    <text evidence="3">The sequence shown here is derived from an EMBL/GenBank/DDBJ whole genome shotgun (WGS) entry which is preliminary data.</text>
</comment>
<organism evidence="3 4">
    <name type="scientific">Aromatoleum petrolei</name>
    <dbReference type="NCBI Taxonomy" id="76116"/>
    <lineage>
        <taxon>Bacteria</taxon>
        <taxon>Pseudomonadati</taxon>
        <taxon>Pseudomonadota</taxon>
        <taxon>Betaproteobacteria</taxon>
        <taxon>Rhodocyclales</taxon>
        <taxon>Rhodocyclaceae</taxon>
        <taxon>Aromatoleum</taxon>
    </lineage>
</organism>
<dbReference type="PANTHER" id="PTHR12526:SF637">
    <property type="entry name" value="GLYCOSYLTRANSFERASE EPSF-RELATED"/>
    <property type="match status" value="1"/>
</dbReference>
<dbReference type="Gene3D" id="3.40.50.2000">
    <property type="entry name" value="Glycogen Phosphorylase B"/>
    <property type="match status" value="2"/>
</dbReference>
<dbReference type="EMBL" id="WTVR01000012">
    <property type="protein sequence ID" value="NMF88372.1"/>
    <property type="molecule type" value="Genomic_DNA"/>
</dbReference>
<dbReference type="InterPro" id="IPR001296">
    <property type="entry name" value="Glyco_trans_1"/>
</dbReference>
<dbReference type="PANTHER" id="PTHR12526">
    <property type="entry name" value="GLYCOSYLTRANSFERASE"/>
    <property type="match status" value="1"/>
</dbReference>
<dbReference type="RefSeq" id="WP_169205792.1">
    <property type="nucleotide sequence ID" value="NZ_CP059560.1"/>
</dbReference>
<evidence type="ECO:0000259" key="1">
    <source>
        <dbReference type="Pfam" id="PF00534"/>
    </source>
</evidence>
<accession>A0ABX1MK80</accession>
<evidence type="ECO:0000313" key="3">
    <source>
        <dbReference type="EMBL" id="NMF88372.1"/>
    </source>
</evidence>
<dbReference type="Proteomes" id="UP000652074">
    <property type="component" value="Unassembled WGS sequence"/>
</dbReference>
<feature type="domain" description="Glycosyltransferase subfamily 4-like N-terminal" evidence="2">
    <location>
        <begin position="36"/>
        <end position="173"/>
    </location>
</feature>
<dbReference type="CDD" id="cd03811">
    <property type="entry name" value="GT4_GT28_WabH-like"/>
    <property type="match status" value="1"/>
</dbReference>
<proteinExistence type="predicted"/>
<feature type="domain" description="Glycosyl transferase family 1" evidence="1">
    <location>
        <begin position="185"/>
        <end position="341"/>
    </location>
</feature>